<dbReference type="GO" id="GO:0010181">
    <property type="term" value="F:FMN binding"/>
    <property type="evidence" value="ECO:0007669"/>
    <property type="project" value="UniProtKB-UniRule"/>
</dbReference>
<dbReference type="GO" id="GO:0000287">
    <property type="term" value="F:magnesium ion binding"/>
    <property type="evidence" value="ECO:0007669"/>
    <property type="project" value="UniProtKB-UniRule"/>
</dbReference>
<dbReference type="AlphaFoldDB" id="A0A9D1QNS8"/>
<feature type="domain" description="FMN-dependent dehydrogenase" evidence="12">
    <location>
        <begin position="160"/>
        <end position="328"/>
    </location>
</feature>
<dbReference type="CDD" id="cd02811">
    <property type="entry name" value="IDI-2_FMN"/>
    <property type="match status" value="1"/>
</dbReference>
<dbReference type="EC" id="5.3.3.2" evidence="11"/>
<comment type="cofactor">
    <cofactor evidence="11">
        <name>Mg(2+)</name>
        <dbReference type="ChEBI" id="CHEBI:18420"/>
    </cofactor>
</comment>
<feature type="binding site" evidence="11">
    <location>
        <position position="185"/>
    </location>
    <ligand>
        <name>FMN</name>
        <dbReference type="ChEBI" id="CHEBI:58210"/>
    </ligand>
</feature>
<evidence type="ECO:0000256" key="6">
    <source>
        <dbReference type="ARBA" id="ARBA00022842"/>
    </source>
</evidence>
<feature type="binding site" evidence="11">
    <location>
        <position position="215"/>
    </location>
    <ligand>
        <name>FMN</name>
        <dbReference type="ChEBI" id="CHEBI:58210"/>
    </ligand>
</feature>
<feature type="binding site" evidence="11">
    <location>
        <position position="126"/>
    </location>
    <ligand>
        <name>FMN</name>
        <dbReference type="ChEBI" id="CHEBI:58210"/>
    </ligand>
</feature>
<organism evidence="13 14">
    <name type="scientific">Candidatus Limosilactobacillus merdipullorum</name>
    <dbReference type="NCBI Taxonomy" id="2838653"/>
    <lineage>
        <taxon>Bacteria</taxon>
        <taxon>Bacillati</taxon>
        <taxon>Bacillota</taxon>
        <taxon>Bacilli</taxon>
        <taxon>Lactobacillales</taxon>
        <taxon>Lactobacillaceae</taxon>
        <taxon>Limosilactobacillus</taxon>
    </lineage>
</organism>
<dbReference type="NCBIfam" id="TIGR02151">
    <property type="entry name" value="IPP_isom_2"/>
    <property type="match status" value="1"/>
</dbReference>
<keyword evidence="7 11" id="KW-0521">NADP</keyword>
<gene>
    <name evidence="11 13" type="primary">fni</name>
    <name evidence="13" type="ORF">H9876_02460</name>
</gene>
<name>A0A9D1QNS8_9LACO</name>
<feature type="binding site" evidence="11">
    <location>
        <begin position="7"/>
        <end position="8"/>
    </location>
    <ligand>
        <name>substrate</name>
    </ligand>
</feature>
<evidence type="ECO:0000256" key="7">
    <source>
        <dbReference type="ARBA" id="ARBA00022857"/>
    </source>
</evidence>
<proteinExistence type="inferred from homology"/>
<comment type="subcellular location">
    <subcellularLocation>
        <location evidence="11">Cytoplasm</location>
    </subcellularLocation>
</comment>
<feature type="binding site" evidence="11">
    <location>
        <position position="210"/>
    </location>
    <ligand>
        <name>FMN</name>
        <dbReference type="ChEBI" id="CHEBI:58210"/>
    </ligand>
</feature>
<comment type="function">
    <text evidence="11">Involved in the biosynthesis of isoprenoids. Catalyzes the 1,3-allylic rearrangement of the homoallylic substrate isopentenyl (IPP) to its allylic isomer, dimethylallyl diphosphate (DMAPP).</text>
</comment>
<evidence type="ECO:0000256" key="9">
    <source>
        <dbReference type="ARBA" id="ARBA00023235"/>
    </source>
</evidence>
<evidence type="ECO:0000313" key="13">
    <source>
        <dbReference type="EMBL" id="HIW70233.1"/>
    </source>
</evidence>
<keyword evidence="4 11" id="KW-0288">FMN</keyword>
<dbReference type="GO" id="GO:0004452">
    <property type="term" value="F:isopentenyl-diphosphate delta-isomerase activity"/>
    <property type="evidence" value="ECO:0007669"/>
    <property type="project" value="UniProtKB-UniRule"/>
</dbReference>
<evidence type="ECO:0000256" key="2">
    <source>
        <dbReference type="ARBA" id="ARBA00022490"/>
    </source>
</evidence>
<comment type="cofactor">
    <cofactor evidence="1 11">
        <name>FMN</name>
        <dbReference type="ChEBI" id="CHEBI:58210"/>
    </cofactor>
</comment>
<feature type="binding site" evidence="11">
    <location>
        <begin position="266"/>
        <end position="268"/>
    </location>
    <ligand>
        <name>FMN</name>
        <dbReference type="ChEBI" id="CHEBI:58210"/>
    </ligand>
</feature>
<dbReference type="HAMAP" id="MF_00354">
    <property type="entry name" value="Idi_2"/>
    <property type="match status" value="1"/>
</dbReference>
<accession>A0A9D1QNS8</accession>
<comment type="catalytic activity">
    <reaction evidence="11">
        <text>isopentenyl diphosphate = dimethylallyl diphosphate</text>
        <dbReference type="Rhea" id="RHEA:23284"/>
        <dbReference type="ChEBI" id="CHEBI:57623"/>
        <dbReference type="ChEBI" id="CHEBI:128769"/>
        <dbReference type="EC" id="5.3.3.2"/>
    </reaction>
</comment>
<keyword evidence="9 11" id="KW-0413">Isomerase</keyword>
<comment type="similarity">
    <text evidence="11">Belongs to the IPP isomerase type 2 family.</text>
</comment>
<comment type="caution">
    <text evidence="13">The sequence shown here is derived from an EMBL/GenBank/DDBJ whole genome shotgun (WGS) entry which is preliminary data.</text>
</comment>
<dbReference type="InterPro" id="IPR011179">
    <property type="entry name" value="IPdP_isomerase"/>
</dbReference>
<feature type="binding site" evidence="11">
    <location>
        <position position="157"/>
    </location>
    <ligand>
        <name>Mg(2+)</name>
        <dbReference type="ChEBI" id="CHEBI:18420"/>
    </ligand>
</feature>
<keyword evidence="6 11" id="KW-0460">Magnesium</keyword>
<dbReference type="EMBL" id="DXGK01000043">
    <property type="protein sequence ID" value="HIW70233.1"/>
    <property type="molecule type" value="Genomic_DNA"/>
</dbReference>
<dbReference type="Gene3D" id="3.20.20.70">
    <property type="entry name" value="Aldolase class I"/>
    <property type="match status" value="1"/>
</dbReference>
<dbReference type="Pfam" id="PF01070">
    <property type="entry name" value="FMN_dh"/>
    <property type="match status" value="1"/>
</dbReference>
<keyword evidence="2 11" id="KW-0963">Cytoplasm</keyword>
<evidence type="ECO:0000313" key="14">
    <source>
        <dbReference type="Proteomes" id="UP000886878"/>
    </source>
</evidence>
<feature type="binding site" evidence="11">
    <location>
        <position position="97"/>
    </location>
    <ligand>
        <name>FMN</name>
        <dbReference type="ChEBI" id="CHEBI:58210"/>
    </ligand>
</feature>
<comment type="subunit">
    <text evidence="10 11">Homooctamer. Dimer of tetramers.</text>
</comment>
<reference evidence="13" key="2">
    <citation type="submission" date="2021-04" db="EMBL/GenBank/DDBJ databases">
        <authorList>
            <person name="Gilroy R."/>
        </authorList>
    </citation>
    <scope>NUCLEOTIDE SEQUENCE</scope>
    <source>
        <strain evidence="13">ChiHejej3B27-2180</strain>
    </source>
</reference>
<dbReference type="GO" id="GO:0005737">
    <property type="term" value="C:cytoplasm"/>
    <property type="evidence" value="ECO:0007669"/>
    <property type="project" value="UniProtKB-SubCell"/>
</dbReference>
<dbReference type="PANTHER" id="PTHR43665">
    <property type="entry name" value="ISOPENTENYL-DIPHOSPHATE DELTA-ISOMERASE"/>
    <property type="match status" value="1"/>
</dbReference>
<evidence type="ECO:0000256" key="5">
    <source>
        <dbReference type="ARBA" id="ARBA00022723"/>
    </source>
</evidence>
<dbReference type="GO" id="GO:0008299">
    <property type="term" value="P:isoprenoid biosynthetic process"/>
    <property type="evidence" value="ECO:0007669"/>
    <property type="project" value="UniProtKB-UniRule"/>
</dbReference>
<dbReference type="Proteomes" id="UP000886878">
    <property type="component" value="Unassembled WGS sequence"/>
</dbReference>
<evidence type="ECO:0000256" key="4">
    <source>
        <dbReference type="ARBA" id="ARBA00022643"/>
    </source>
</evidence>
<keyword evidence="3 11" id="KW-0285">Flavoprotein</keyword>
<dbReference type="InterPro" id="IPR013785">
    <property type="entry name" value="Aldolase_TIM"/>
</dbReference>
<feature type="binding site" evidence="11">
    <location>
        <begin position="67"/>
        <end position="69"/>
    </location>
    <ligand>
        <name>FMN</name>
        <dbReference type="ChEBI" id="CHEBI:58210"/>
    </ligand>
</feature>
<feature type="binding site" evidence="11">
    <location>
        <position position="156"/>
    </location>
    <ligand>
        <name>substrate</name>
    </ligand>
</feature>
<dbReference type="InterPro" id="IPR000262">
    <property type="entry name" value="FMN-dep_DH"/>
</dbReference>
<evidence type="ECO:0000256" key="11">
    <source>
        <dbReference type="HAMAP-Rule" id="MF_00354"/>
    </source>
</evidence>
<dbReference type="PANTHER" id="PTHR43665:SF1">
    <property type="entry name" value="ISOPENTENYL-DIPHOSPHATE DELTA-ISOMERASE"/>
    <property type="match status" value="1"/>
</dbReference>
<sequence length="350" mass="37942">MTIDSRRKDEHLRYAELTNVAHQGQATDFSQVRLLHQALPELALDEVDVSTNLIDGVKINYPFYIEAMTGGSKKAGMVNRQLATIAARHQLAMATGSMSIIFKDPATKPSFEVIRQQNPTGIVLGNLSANATIDQAAAAIKLVNADALEIHLNSAQEIVMPEGATSYHWLQNISQLARRFPIIVKEVGFGMTKDTVKTLVNAGVAGVNVSGRGGTNFAEIENQRGQLVNQPTDWSTLDDWGQSTVESLLEARSVDHPDATIIASGGVKSAADVVKAGALGASAVGVAGFFLHQLQNTPQKLDQVIDQWCQTIRAMVLLTGCRSFNDLPQVPVVLSPRLESYARQRHLKIK</sequence>
<keyword evidence="8 11" id="KW-0414">Isoprene biosynthesis</keyword>
<reference evidence="13" key="1">
    <citation type="journal article" date="2021" name="PeerJ">
        <title>Extensive microbial diversity within the chicken gut microbiome revealed by metagenomics and culture.</title>
        <authorList>
            <person name="Gilroy R."/>
            <person name="Ravi A."/>
            <person name="Getino M."/>
            <person name="Pursley I."/>
            <person name="Horton D.L."/>
            <person name="Alikhan N.F."/>
            <person name="Baker D."/>
            <person name="Gharbi K."/>
            <person name="Hall N."/>
            <person name="Watson M."/>
            <person name="Adriaenssens E.M."/>
            <person name="Foster-Nyarko E."/>
            <person name="Jarju S."/>
            <person name="Secka A."/>
            <person name="Antonio M."/>
            <person name="Oren A."/>
            <person name="Chaudhuri R.R."/>
            <person name="La Ragione R."/>
            <person name="Hildebrand F."/>
            <person name="Pallen M.J."/>
        </authorList>
    </citation>
    <scope>NUCLEOTIDE SEQUENCE</scope>
    <source>
        <strain evidence="13">ChiHejej3B27-2180</strain>
    </source>
</reference>
<dbReference type="PIRSF" id="PIRSF003314">
    <property type="entry name" value="IPP_isomerase"/>
    <property type="match status" value="1"/>
</dbReference>
<evidence type="ECO:0000256" key="1">
    <source>
        <dbReference type="ARBA" id="ARBA00001917"/>
    </source>
</evidence>
<evidence type="ECO:0000256" key="10">
    <source>
        <dbReference type="ARBA" id="ARBA00025810"/>
    </source>
</evidence>
<keyword evidence="5 11" id="KW-0479">Metal-binding</keyword>
<evidence type="ECO:0000256" key="8">
    <source>
        <dbReference type="ARBA" id="ARBA00023229"/>
    </source>
</evidence>
<feature type="binding site" evidence="11">
    <location>
        <begin position="287"/>
        <end position="288"/>
    </location>
    <ligand>
        <name>FMN</name>
        <dbReference type="ChEBI" id="CHEBI:58210"/>
    </ligand>
</feature>
<dbReference type="GO" id="GO:0016491">
    <property type="term" value="F:oxidoreductase activity"/>
    <property type="evidence" value="ECO:0007669"/>
    <property type="project" value="InterPro"/>
</dbReference>
<evidence type="ECO:0000259" key="12">
    <source>
        <dbReference type="Pfam" id="PF01070"/>
    </source>
</evidence>
<dbReference type="SUPFAM" id="SSF51395">
    <property type="entry name" value="FMN-linked oxidoreductases"/>
    <property type="match status" value="1"/>
</dbReference>
<comment type="cofactor">
    <cofactor evidence="11">
        <name>NADPH</name>
        <dbReference type="ChEBI" id="CHEBI:57783"/>
    </cofactor>
</comment>
<dbReference type="SMART" id="SM01240">
    <property type="entry name" value="IMPDH"/>
    <property type="match status" value="1"/>
</dbReference>
<evidence type="ECO:0000256" key="3">
    <source>
        <dbReference type="ARBA" id="ARBA00022630"/>
    </source>
</evidence>
<comment type="caution">
    <text evidence="11">Lacks conserved residue(s) required for the propagation of feature annotation.</text>
</comment>
<protein>
    <recommendedName>
        <fullName evidence="11">Isopentenyl-diphosphate delta-isomerase</fullName>
        <shortName evidence="11">IPP isomerase</shortName>
        <ecNumber evidence="11">5.3.3.2</ecNumber>
    </recommendedName>
    <alternativeName>
        <fullName evidence="11">Isopentenyl diphosphate:dimethylallyl diphosphate isomerase</fullName>
    </alternativeName>
    <alternativeName>
        <fullName evidence="11">Isopentenyl pyrophosphate isomerase</fullName>
    </alternativeName>
    <alternativeName>
        <fullName evidence="11">Type 2 isopentenyl diphosphate isomerase</fullName>
        <shortName evidence="11">IDI-2</shortName>
    </alternativeName>
</protein>
<dbReference type="GO" id="GO:0070402">
    <property type="term" value="F:NADPH binding"/>
    <property type="evidence" value="ECO:0007669"/>
    <property type="project" value="UniProtKB-UniRule"/>
</dbReference>